<comment type="caution">
    <text evidence="6">The sequence shown here is derived from an EMBL/GenBank/DDBJ whole genome shotgun (WGS) entry which is preliminary data.</text>
</comment>
<dbReference type="SMART" id="SM00369">
    <property type="entry name" value="LRR_TYP"/>
    <property type="match status" value="3"/>
</dbReference>
<dbReference type="InterPro" id="IPR036388">
    <property type="entry name" value="WH-like_DNA-bd_sf"/>
</dbReference>
<dbReference type="Gene3D" id="1.10.10.10">
    <property type="entry name" value="Winged helix-like DNA-binding domain superfamily/Winged helix DNA-binding domain"/>
    <property type="match status" value="1"/>
</dbReference>
<dbReference type="InterPro" id="IPR032675">
    <property type="entry name" value="LRR_dom_sf"/>
</dbReference>
<keyword evidence="5" id="KW-0175">Coiled coil</keyword>
<dbReference type="SUPFAM" id="SSF52058">
    <property type="entry name" value="L domain-like"/>
    <property type="match status" value="1"/>
</dbReference>
<dbReference type="InterPro" id="IPR027417">
    <property type="entry name" value="P-loop_NTPase"/>
</dbReference>
<evidence type="ECO:0000256" key="4">
    <source>
        <dbReference type="ARBA" id="ARBA00022821"/>
    </source>
</evidence>
<dbReference type="Gene3D" id="1.10.8.430">
    <property type="entry name" value="Helical domain of apoptotic protease-activating factors"/>
    <property type="match status" value="1"/>
</dbReference>
<feature type="coiled-coil region" evidence="5">
    <location>
        <begin position="11"/>
        <end position="38"/>
    </location>
</feature>
<gene>
    <name evidence="6" type="ORF">P3X46_001223</name>
</gene>
<dbReference type="InterPro" id="IPR050905">
    <property type="entry name" value="Plant_NBS-LRR"/>
</dbReference>
<dbReference type="PANTHER" id="PTHR33463">
    <property type="entry name" value="NB-ARC DOMAIN-CONTAINING PROTEIN-RELATED"/>
    <property type="match status" value="1"/>
</dbReference>
<name>A0ABQ9NH74_HEVBR</name>
<accession>A0ABQ9NH74</accession>
<protein>
    <recommendedName>
        <fullName evidence="8">NB-ARC domain-containing protein</fullName>
    </recommendedName>
</protein>
<keyword evidence="2" id="KW-0677">Repeat</keyword>
<evidence type="ECO:0008006" key="8">
    <source>
        <dbReference type="Google" id="ProtNLM"/>
    </source>
</evidence>
<reference evidence="6" key="1">
    <citation type="journal article" date="2023" name="Plant Biotechnol. J.">
        <title>Chromosome-level wild Hevea brasiliensis genome provides new tools for genomic-assisted breeding and valuable loci to elevate rubber yield.</title>
        <authorList>
            <person name="Cheng H."/>
            <person name="Song X."/>
            <person name="Hu Y."/>
            <person name="Wu T."/>
            <person name="Yang Q."/>
            <person name="An Z."/>
            <person name="Feng S."/>
            <person name="Deng Z."/>
            <person name="Wu W."/>
            <person name="Zeng X."/>
            <person name="Tu M."/>
            <person name="Wang X."/>
            <person name="Huang H."/>
        </authorList>
    </citation>
    <scope>NUCLEOTIDE SEQUENCE</scope>
    <source>
        <strain evidence="6">MT/VB/25A 57/8</strain>
    </source>
</reference>
<evidence type="ECO:0000256" key="5">
    <source>
        <dbReference type="SAM" id="Coils"/>
    </source>
</evidence>
<sequence length="449" mass="50652">MQQLYEVTDWLNRVDCLQEDAKEIIKEAEEEIRNKALRRFCPKNCCSYNGVGKRVSEKRKEVTELTKDGEFDAVVKIKPGDLVIQMPVPETLGLDSKLEEIWRRIEDPSVGIIGSYGMEGAAKTALLKEIYNKIEVECLPPELALQLFQFSVGGETLNAHWEISMLAEEVADVCKGLPLSLTTIGRAMASKTKLGNWKLAIEKLKTQPSAFPDVEVSVFSVLKISYDSLSTDAPRNCFLYFSLFPGVDNIKKKELIELWIAEGFQHKFNSMYDAREEEEDTLESLKSASLLESGKSGDFVKKHGVIQAMTLWLAREEGKEEDKVLVQVKTLQLSICIKAERISLWGPSIEFLPKTPSCHHLTTLLLRANNLKILPSEFFQSMPALRVLDLSYNKGLIELPVGIGNLRNLRYLNLSGTCIEILPVEVQNLKKLQSLILDGTLLQLLYQWA</sequence>
<keyword evidence="7" id="KW-1185">Reference proteome</keyword>
<keyword evidence="1" id="KW-0433">Leucine-rich repeat</keyword>
<dbReference type="SUPFAM" id="SSF52540">
    <property type="entry name" value="P-loop containing nucleoside triphosphate hydrolases"/>
    <property type="match status" value="1"/>
</dbReference>
<dbReference type="InterPro" id="IPR003591">
    <property type="entry name" value="Leu-rich_rpt_typical-subtyp"/>
</dbReference>
<proteinExistence type="predicted"/>
<dbReference type="InterPro" id="IPR001611">
    <property type="entry name" value="Leu-rich_rpt"/>
</dbReference>
<dbReference type="PANTHER" id="PTHR33463:SF220">
    <property type="entry name" value="NB-ARC DOMAIN-CONTAINING PROTEIN"/>
    <property type="match status" value="1"/>
</dbReference>
<dbReference type="InterPro" id="IPR042197">
    <property type="entry name" value="Apaf_helical"/>
</dbReference>
<dbReference type="EMBL" id="JARPOI010000001">
    <property type="protein sequence ID" value="KAJ9189984.1"/>
    <property type="molecule type" value="Genomic_DNA"/>
</dbReference>
<dbReference type="Pfam" id="PF13855">
    <property type="entry name" value="LRR_8"/>
    <property type="match status" value="1"/>
</dbReference>
<dbReference type="Proteomes" id="UP001174677">
    <property type="component" value="Chromosome 1"/>
</dbReference>
<evidence type="ECO:0000256" key="1">
    <source>
        <dbReference type="ARBA" id="ARBA00022614"/>
    </source>
</evidence>
<evidence type="ECO:0000313" key="6">
    <source>
        <dbReference type="EMBL" id="KAJ9189984.1"/>
    </source>
</evidence>
<organism evidence="6 7">
    <name type="scientific">Hevea brasiliensis</name>
    <name type="common">Para rubber tree</name>
    <name type="synonym">Siphonia brasiliensis</name>
    <dbReference type="NCBI Taxonomy" id="3981"/>
    <lineage>
        <taxon>Eukaryota</taxon>
        <taxon>Viridiplantae</taxon>
        <taxon>Streptophyta</taxon>
        <taxon>Embryophyta</taxon>
        <taxon>Tracheophyta</taxon>
        <taxon>Spermatophyta</taxon>
        <taxon>Magnoliopsida</taxon>
        <taxon>eudicotyledons</taxon>
        <taxon>Gunneridae</taxon>
        <taxon>Pentapetalae</taxon>
        <taxon>rosids</taxon>
        <taxon>fabids</taxon>
        <taxon>Malpighiales</taxon>
        <taxon>Euphorbiaceae</taxon>
        <taxon>Crotonoideae</taxon>
        <taxon>Micrandreae</taxon>
        <taxon>Hevea</taxon>
    </lineage>
</organism>
<dbReference type="Gene3D" id="3.80.10.10">
    <property type="entry name" value="Ribonuclease Inhibitor"/>
    <property type="match status" value="1"/>
</dbReference>
<evidence type="ECO:0000313" key="7">
    <source>
        <dbReference type="Proteomes" id="UP001174677"/>
    </source>
</evidence>
<keyword evidence="4" id="KW-0611">Plant defense</keyword>
<evidence type="ECO:0000256" key="3">
    <source>
        <dbReference type="ARBA" id="ARBA00022741"/>
    </source>
</evidence>
<evidence type="ECO:0000256" key="2">
    <source>
        <dbReference type="ARBA" id="ARBA00022737"/>
    </source>
</evidence>
<keyword evidence="3" id="KW-0547">Nucleotide-binding</keyword>
<dbReference type="PRINTS" id="PR00364">
    <property type="entry name" value="DISEASERSIST"/>
</dbReference>